<proteinExistence type="predicted"/>
<organism evidence="1 2">
    <name type="scientific">Hydrogenophaga electricum</name>
    <dbReference type="NCBI Taxonomy" id="1230953"/>
    <lineage>
        <taxon>Bacteria</taxon>
        <taxon>Pseudomonadati</taxon>
        <taxon>Pseudomonadota</taxon>
        <taxon>Betaproteobacteria</taxon>
        <taxon>Burkholderiales</taxon>
        <taxon>Comamonadaceae</taxon>
        <taxon>Hydrogenophaga</taxon>
    </lineage>
</organism>
<dbReference type="EMBL" id="BSPB01000076">
    <property type="protein sequence ID" value="GLS16726.1"/>
    <property type="molecule type" value="Genomic_DNA"/>
</dbReference>
<keyword evidence="2" id="KW-1185">Reference proteome</keyword>
<evidence type="ECO:0000313" key="1">
    <source>
        <dbReference type="EMBL" id="GLS16726.1"/>
    </source>
</evidence>
<protein>
    <submittedName>
        <fullName evidence="1">Uncharacterized protein</fullName>
    </submittedName>
</protein>
<evidence type="ECO:0000313" key="2">
    <source>
        <dbReference type="Proteomes" id="UP001156903"/>
    </source>
</evidence>
<name>A0ABQ6C8Y6_9BURK</name>
<accession>A0ABQ6C8Y6</accession>
<comment type="caution">
    <text evidence="1">The sequence shown here is derived from an EMBL/GenBank/DDBJ whole genome shotgun (WGS) entry which is preliminary data.</text>
</comment>
<dbReference type="Proteomes" id="UP001156903">
    <property type="component" value="Unassembled WGS sequence"/>
</dbReference>
<gene>
    <name evidence="1" type="ORF">GCM10007935_41700</name>
</gene>
<sequence length="141" mass="14774">MLAWARAAQREGRLLTAMAFYRQGLAQAFGALHASVPAEACAAMDGLVACSDGLAALNEAQGRPDMAAEVLGELHRTLLRLVCSPDACTQRRQAALWHSHASHSALMALAQAHGWSPAIDAAVRAGCLGWRVRGGPAGTPH</sequence>
<reference evidence="2" key="1">
    <citation type="journal article" date="2019" name="Int. J. Syst. Evol. Microbiol.">
        <title>The Global Catalogue of Microorganisms (GCM) 10K type strain sequencing project: providing services to taxonomists for standard genome sequencing and annotation.</title>
        <authorList>
            <consortium name="The Broad Institute Genomics Platform"/>
            <consortium name="The Broad Institute Genome Sequencing Center for Infectious Disease"/>
            <person name="Wu L."/>
            <person name="Ma J."/>
        </authorList>
    </citation>
    <scope>NUCLEOTIDE SEQUENCE [LARGE SCALE GENOMIC DNA]</scope>
    <source>
        <strain evidence="2">NBRC 109341</strain>
    </source>
</reference>